<accession>A0ABQ5RAZ6</accession>
<dbReference type="Proteomes" id="UP001144280">
    <property type="component" value="Unassembled WGS sequence"/>
</dbReference>
<reference evidence="2" key="1">
    <citation type="submission" date="2022-12" db="EMBL/GenBank/DDBJ databases">
        <title>New Phytohabitans aurantiacus sp. RD004123 nov., an actinomycete isolated from soil.</title>
        <authorList>
            <person name="Triningsih D.W."/>
            <person name="Harunari E."/>
            <person name="Igarashi Y."/>
        </authorList>
    </citation>
    <scope>NUCLEOTIDE SEQUENCE</scope>
    <source>
        <strain evidence="2">RD004123</strain>
    </source>
</reference>
<evidence type="ECO:0008006" key="4">
    <source>
        <dbReference type="Google" id="ProtNLM"/>
    </source>
</evidence>
<proteinExistence type="predicted"/>
<name>A0ABQ5RAZ6_9ACTN</name>
<evidence type="ECO:0000313" key="2">
    <source>
        <dbReference type="EMBL" id="GLI03916.1"/>
    </source>
</evidence>
<evidence type="ECO:0000256" key="1">
    <source>
        <dbReference type="SAM" id="MobiDB-lite"/>
    </source>
</evidence>
<dbReference type="EMBL" id="BSDI01000110">
    <property type="protein sequence ID" value="GLI03916.1"/>
    <property type="molecule type" value="Genomic_DNA"/>
</dbReference>
<gene>
    <name evidence="2" type="ORF">Pa4123_91970</name>
</gene>
<evidence type="ECO:0000313" key="3">
    <source>
        <dbReference type="Proteomes" id="UP001144280"/>
    </source>
</evidence>
<protein>
    <recommendedName>
        <fullName evidence="4">DUF222 domain-containing protein</fullName>
    </recommendedName>
</protein>
<comment type="caution">
    <text evidence="2">The sequence shown here is derived from an EMBL/GenBank/DDBJ whole genome shotgun (WGS) entry which is preliminary data.</text>
</comment>
<feature type="region of interest" description="Disordered" evidence="1">
    <location>
        <begin position="1"/>
        <end position="22"/>
    </location>
</feature>
<organism evidence="2 3">
    <name type="scientific">Phytohabitans aurantiacus</name>
    <dbReference type="NCBI Taxonomy" id="3016789"/>
    <lineage>
        <taxon>Bacteria</taxon>
        <taxon>Bacillati</taxon>
        <taxon>Actinomycetota</taxon>
        <taxon>Actinomycetes</taxon>
        <taxon>Micromonosporales</taxon>
        <taxon>Micromonosporaceae</taxon>
    </lineage>
</organism>
<sequence>MEWAEARRRAVEGHAAAEDRRKADEAAAARELIADFVRAAEERALPATRLTARPYQGGARYRTALRGWYLKADRSLAVGTDGELYLLHVPASLRARLAGASVVPHQPRLVVGEGGRDGESIPLRTLLDRRLAAAPDWP</sequence>
<dbReference type="RefSeq" id="WP_281906445.1">
    <property type="nucleotide sequence ID" value="NZ_BSDI01000110.1"/>
</dbReference>
<keyword evidence="3" id="KW-1185">Reference proteome</keyword>